<dbReference type="KEGG" id="ttf:THTE_3000"/>
<gene>
    <name evidence="1" type="ORF">THTE_3000</name>
</gene>
<dbReference type="EMBL" id="CP018477">
    <property type="protein sequence ID" value="ASV75602.1"/>
    <property type="molecule type" value="Genomic_DNA"/>
</dbReference>
<organism evidence="1 2">
    <name type="scientific">Thermogutta terrifontis</name>
    <dbReference type="NCBI Taxonomy" id="1331910"/>
    <lineage>
        <taxon>Bacteria</taxon>
        <taxon>Pseudomonadati</taxon>
        <taxon>Planctomycetota</taxon>
        <taxon>Planctomycetia</taxon>
        <taxon>Pirellulales</taxon>
        <taxon>Thermoguttaceae</taxon>
        <taxon>Thermogutta</taxon>
    </lineage>
</organism>
<protein>
    <submittedName>
        <fullName evidence="1">Uncharacterized protein</fullName>
    </submittedName>
</protein>
<name>A0A286RI41_9BACT</name>
<accession>A0A286RI41</accession>
<dbReference type="Proteomes" id="UP000215086">
    <property type="component" value="Chromosome"/>
</dbReference>
<evidence type="ECO:0000313" key="2">
    <source>
        <dbReference type="Proteomes" id="UP000215086"/>
    </source>
</evidence>
<dbReference type="OrthoDB" id="270068at2"/>
<keyword evidence="2" id="KW-1185">Reference proteome</keyword>
<sequence length="140" mass="15629">MSLADVTSPASYWQPLWSESSGGSVQAAVRRVLATIYPEPYENERRQSPRFPFPYLVQLQPMSSDGSSRQGASLVVVGKHLSETGIGFYHPRPLPSRIACVTLENAGQRASLLLELLWTQFTQHGWYESGGRFLRVLESC</sequence>
<dbReference type="RefSeq" id="WP_095415613.1">
    <property type="nucleotide sequence ID" value="NZ_CP018477.1"/>
</dbReference>
<dbReference type="AlphaFoldDB" id="A0A286RI41"/>
<evidence type="ECO:0000313" key="1">
    <source>
        <dbReference type="EMBL" id="ASV75602.1"/>
    </source>
</evidence>
<reference evidence="1 2" key="1">
    <citation type="journal article" name="Front. Microbiol.">
        <title>Sugar Metabolism of the First Thermophilic Planctomycete Thermogutta terrifontis: Comparative Genomic and Transcriptomic Approaches.</title>
        <authorList>
            <person name="Elcheninov A.G."/>
            <person name="Menzel P."/>
            <person name="Gudbergsdottir S.R."/>
            <person name="Slesarev A.I."/>
            <person name="Kadnikov V.V."/>
            <person name="Krogh A."/>
            <person name="Bonch-Osmolovskaya E.A."/>
            <person name="Peng X."/>
            <person name="Kublanov I.V."/>
        </authorList>
    </citation>
    <scope>NUCLEOTIDE SEQUENCE [LARGE SCALE GENOMIC DNA]</scope>
    <source>
        <strain evidence="1 2">R1</strain>
    </source>
</reference>
<proteinExistence type="predicted"/>